<evidence type="ECO:0000313" key="5">
    <source>
        <dbReference type="EMBL" id="KAK8077772.1"/>
    </source>
</evidence>
<dbReference type="SMART" id="SM00466">
    <property type="entry name" value="SRA"/>
    <property type="match status" value="1"/>
</dbReference>
<evidence type="ECO:0000259" key="4">
    <source>
        <dbReference type="PROSITE" id="PS51015"/>
    </source>
</evidence>
<dbReference type="PROSITE" id="PS51015">
    <property type="entry name" value="YDG"/>
    <property type="match status" value="1"/>
</dbReference>
<dbReference type="SUPFAM" id="SSF88697">
    <property type="entry name" value="PUA domain-like"/>
    <property type="match status" value="1"/>
</dbReference>
<dbReference type="Proteomes" id="UP001446871">
    <property type="component" value="Unassembled WGS sequence"/>
</dbReference>
<dbReference type="Gene3D" id="2.30.280.10">
    <property type="entry name" value="SRA-YDG"/>
    <property type="match status" value="1"/>
</dbReference>
<feature type="region of interest" description="Disordered" evidence="3">
    <location>
        <begin position="1"/>
        <end position="57"/>
    </location>
</feature>
<comment type="caution">
    <text evidence="5">The sequence shown here is derived from an EMBL/GenBank/DDBJ whole genome shotgun (WGS) entry which is preliminary data.</text>
</comment>
<feature type="compositionally biased region" description="Low complexity" evidence="3">
    <location>
        <begin position="209"/>
        <end position="240"/>
    </location>
</feature>
<reference evidence="5 6" key="1">
    <citation type="submission" date="2023-01" db="EMBL/GenBank/DDBJ databases">
        <title>Analysis of 21 Apiospora genomes using comparative genomics revels a genus with tremendous synthesis potential of carbohydrate active enzymes and secondary metabolites.</title>
        <authorList>
            <person name="Sorensen T."/>
        </authorList>
    </citation>
    <scope>NUCLEOTIDE SEQUENCE [LARGE SCALE GENOMIC DNA]</scope>
    <source>
        <strain evidence="5 6">CBS 83171</strain>
    </source>
</reference>
<keyword evidence="6" id="KW-1185">Reference proteome</keyword>
<dbReference type="InterPro" id="IPR045134">
    <property type="entry name" value="UHRF1/2-like"/>
</dbReference>
<gene>
    <name evidence="5" type="ORF">PG996_003942</name>
</gene>
<dbReference type="PANTHER" id="PTHR14140">
    <property type="entry name" value="E3 UBIQUITIN-PROTEIN LIGASE UHRF-RELATED"/>
    <property type="match status" value="1"/>
</dbReference>
<feature type="region of interest" description="Disordered" evidence="3">
    <location>
        <begin position="197"/>
        <end position="241"/>
    </location>
</feature>
<dbReference type="InterPro" id="IPR003105">
    <property type="entry name" value="SRA_YDG"/>
</dbReference>
<keyword evidence="1 2" id="KW-0539">Nucleus</keyword>
<evidence type="ECO:0000313" key="6">
    <source>
        <dbReference type="Proteomes" id="UP001446871"/>
    </source>
</evidence>
<accession>A0ABR1W2V4</accession>
<feature type="compositionally biased region" description="Basic and acidic residues" evidence="3">
    <location>
        <begin position="22"/>
        <end position="35"/>
    </location>
</feature>
<dbReference type="EMBL" id="JAQQWM010000002">
    <property type="protein sequence ID" value="KAK8077772.1"/>
    <property type="molecule type" value="Genomic_DNA"/>
</dbReference>
<feature type="compositionally biased region" description="Acidic residues" evidence="3">
    <location>
        <begin position="197"/>
        <end position="208"/>
    </location>
</feature>
<name>A0ABR1W2V4_9PEZI</name>
<proteinExistence type="predicted"/>
<dbReference type="InterPro" id="IPR015947">
    <property type="entry name" value="PUA-like_sf"/>
</dbReference>
<evidence type="ECO:0000256" key="2">
    <source>
        <dbReference type="PROSITE-ProRule" id="PRU00358"/>
    </source>
</evidence>
<feature type="domain" description="YDG" evidence="4">
    <location>
        <begin position="286"/>
        <end position="429"/>
    </location>
</feature>
<evidence type="ECO:0000256" key="3">
    <source>
        <dbReference type="SAM" id="MobiDB-lite"/>
    </source>
</evidence>
<dbReference type="Pfam" id="PF02182">
    <property type="entry name" value="SAD_SRA"/>
    <property type="match status" value="1"/>
</dbReference>
<feature type="region of interest" description="Disordered" evidence="3">
    <location>
        <begin position="353"/>
        <end position="372"/>
    </location>
</feature>
<organism evidence="5 6">
    <name type="scientific">Apiospora saccharicola</name>
    <dbReference type="NCBI Taxonomy" id="335842"/>
    <lineage>
        <taxon>Eukaryota</taxon>
        <taxon>Fungi</taxon>
        <taxon>Dikarya</taxon>
        <taxon>Ascomycota</taxon>
        <taxon>Pezizomycotina</taxon>
        <taxon>Sordariomycetes</taxon>
        <taxon>Xylariomycetidae</taxon>
        <taxon>Amphisphaeriales</taxon>
        <taxon>Apiosporaceae</taxon>
        <taxon>Apiospora</taxon>
    </lineage>
</organism>
<sequence length="463" mass="50035">MVNQLKRKRSGCPETFAKRLLHGADKEETSPEQRIRAATHQAEPADTASLFSNNPAGTKNDLAATQPAAVGTASVIADNPEEAGNAILASSDHDDAENVVGNDSDSEDVLEILDIPTPQHDPTHFDCIKGMQKEHSGIKSFACPYLNFLEFKLEMNHRIFKESKVAATLALMNTPGFHFPAGVAERAARLVAKWEDEDWSEDRAEPEDQPAAQQQQASTPARATRGAASNNANEEAPAVEIKIPGARDPLFGTNGIMHGVISTRNAAGRRVYMLNPRLPHQSAKAFGHNGLSVGQWFPMRFVALHHGAHGASQAGIHGSQTTGAYSIVAGNSLYHEFDQDTGDTLYYSAPRAHENKDPRQLGPASSGSLALRVSHASRKPVRVLRAAGGGENQWLPRCGLRYDGLYRVAAVREKKNASGGLYEQFKLVRLGANINGDEELKDIAANSPSAAQAAAYRNLMDRD</sequence>
<comment type="subcellular location">
    <subcellularLocation>
        <location evidence="2">Nucleus</location>
    </subcellularLocation>
</comment>
<dbReference type="PANTHER" id="PTHR14140:SF27">
    <property type="entry name" value="OS04G0289800 PROTEIN"/>
    <property type="match status" value="1"/>
</dbReference>
<protein>
    <recommendedName>
        <fullName evidence="4">YDG domain-containing protein</fullName>
    </recommendedName>
</protein>
<evidence type="ECO:0000256" key="1">
    <source>
        <dbReference type="ARBA" id="ARBA00023242"/>
    </source>
</evidence>
<feature type="compositionally biased region" description="Basic residues" evidence="3">
    <location>
        <begin position="1"/>
        <end position="10"/>
    </location>
</feature>
<dbReference type="InterPro" id="IPR036987">
    <property type="entry name" value="SRA-YDG_sf"/>
</dbReference>